<evidence type="ECO:0000259" key="4">
    <source>
        <dbReference type="Pfam" id="PF07987"/>
    </source>
</evidence>
<dbReference type="InterPro" id="IPR012533">
    <property type="entry name" value="YcnI-copper_dom"/>
</dbReference>
<sequence length="251" mass="25203">MKNTLRRAATAIGTVTATAALIVAGAAAANAHVTVSPDDTGANGYSHLTFNMPNESATAKTNKLEVKLPTDTPFTSVSVKPVEGWTAQVVTSDLPKPVTVAGATVTKAPTEVVWTANDDAHQIGQNQYQAFSLSVGRLPAAGTKVTLPTAQTYTDGTVVNWDEEAQEGQAEPEHPAPSFTTTAADDAKESATASAPPTASGETGASPATAAPASQTGDATGAWGLGLGALGAVLGAAALALVLTGRRKAAK</sequence>
<dbReference type="CDD" id="cd08545">
    <property type="entry name" value="YcnI_like"/>
    <property type="match status" value="1"/>
</dbReference>
<organism evidence="5">
    <name type="scientific">Sinomonas puerhi</name>
    <dbReference type="NCBI Taxonomy" id="3238584"/>
    <lineage>
        <taxon>Bacteria</taxon>
        <taxon>Bacillati</taxon>
        <taxon>Actinomycetota</taxon>
        <taxon>Actinomycetes</taxon>
        <taxon>Micrococcales</taxon>
        <taxon>Micrococcaceae</taxon>
        <taxon>Sinomonas</taxon>
    </lineage>
</organism>
<feature type="region of interest" description="Disordered" evidence="1">
    <location>
        <begin position="165"/>
        <end position="215"/>
    </location>
</feature>
<feature type="transmembrane region" description="Helical" evidence="2">
    <location>
        <begin position="222"/>
        <end position="243"/>
    </location>
</feature>
<gene>
    <name evidence="5" type="ORF">AB5L97_19450</name>
</gene>
<dbReference type="Pfam" id="PF07987">
    <property type="entry name" value="DUF1775"/>
    <property type="match status" value="1"/>
</dbReference>
<protein>
    <submittedName>
        <fullName evidence="5">YcnI family protein</fullName>
    </submittedName>
</protein>
<accession>A0AB39L884</accession>
<evidence type="ECO:0000256" key="2">
    <source>
        <dbReference type="SAM" id="Phobius"/>
    </source>
</evidence>
<keyword evidence="2" id="KW-0812">Transmembrane</keyword>
<keyword evidence="2" id="KW-1133">Transmembrane helix</keyword>
<evidence type="ECO:0000256" key="3">
    <source>
        <dbReference type="SAM" id="SignalP"/>
    </source>
</evidence>
<dbReference type="KEGG" id="spue:AB5L97_19450"/>
<dbReference type="InterPro" id="IPR038507">
    <property type="entry name" value="YcnI-like_sf"/>
</dbReference>
<evidence type="ECO:0000256" key="1">
    <source>
        <dbReference type="SAM" id="MobiDB-lite"/>
    </source>
</evidence>
<evidence type="ECO:0000313" key="5">
    <source>
        <dbReference type="EMBL" id="XDP47431.1"/>
    </source>
</evidence>
<feature type="signal peptide" evidence="3">
    <location>
        <begin position="1"/>
        <end position="31"/>
    </location>
</feature>
<keyword evidence="3" id="KW-0732">Signal</keyword>
<dbReference type="EMBL" id="CP163302">
    <property type="protein sequence ID" value="XDP47431.1"/>
    <property type="molecule type" value="Genomic_DNA"/>
</dbReference>
<reference evidence="5" key="1">
    <citation type="submission" date="2024-07" db="EMBL/GenBank/DDBJ databases">
        <authorList>
            <person name="fu j."/>
        </authorList>
    </citation>
    <scope>NUCLEOTIDE SEQUENCE</scope>
    <source>
        <strain evidence="5">P10A9</strain>
    </source>
</reference>
<feature type="domain" description="YncI copper-binding" evidence="4">
    <location>
        <begin position="32"/>
        <end position="180"/>
    </location>
</feature>
<keyword evidence="2" id="KW-0472">Membrane</keyword>
<proteinExistence type="predicted"/>
<feature type="compositionally biased region" description="Low complexity" evidence="1">
    <location>
        <begin position="190"/>
        <end position="215"/>
    </location>
</feature>
<dbReference type="Gene3D" id="2.60.40.2230">
    <property type="entry name" value="Uncharacterised protein YcnI-like PF07987, DUF1775"/>
    <property type="match status" value="1"/>
</dbReference>
<dbReference type="RefSeq" id="WP_369047478.1">
    <property type="nucleotide sequence ID" value="NZ_CP163302.1"/>
</dbReference>
<name>A0AB39L884_9MICC</name>
<feature type="chain" id="PRO_5044317417" evidence="3">
    <location>
        <begin position="32"/>
        <end position="251"/>
    </location>
</feature>
<dbReference type="AlphaFoldDB" id="A0AB39L884"/>